<reference evidence="3 4" key="1">
    <citation type="submission" date="2023-10" db="EMBL/GenBank/DDBJ databases">
        <title>Draft genome sequence of Xylaria bambusicola isolate GMP-LS, the root and basal stem rot pathogen of sugarcane in Indonesia.</title>
        <authorList>
            <person name="Selvaraj P."/>
            <person name="Muralishankar V."/>
            <person name="Muruganantham S."/>
            <person name="Sp S."/>
            <person name="Haryani S."/>
            <person name="Lau K.J.X."/>
            <person name="Naqvi N.I."/>
        </authorList>
    </citation>
    <scope>NUCLEOTIDE SEQUENCE [LARGE SCALE GENOMIC DNA]</scope>
    <source>
        <strain evidence="3">GMP-LS</strain>
    </source>
</reference>
<dbReference type="PANTHER" id="PTHR31527:SF0">
    <property type="entry name" value="RE64534P"/>
    <property type="match status" value="1"/>
</dbReference>
<evidence type="ECO:0000259" key="2">
    <source>
        <dbReference type="Pfam" id="PF09347"/>
    </source>
</evidence>
<name>A0AAN7Z3F4_9PEZI</name>
<evidence type="ECO:0000313" key="4">
    <source>
        <dbReference type="Proteomes" id="UP001305414"/>
    </source>
</evidence>
<dbReference type="InterPro" id="IPR018959">
    <property type="entry name" value="DUF1989"/>
</dbReference>
<dbReference type="AlphaFoldDB" id="A0AAN7Z3F4"/>
<sequence>MPLSQEEADARRQARKPIPKPKPAYLPTAGSPLTVDDKLYAQIRDAPRSKTEEFVIPIRSGRAWKAEAGCIIRISTPEGPQVGAFNSLLTTPNTQCREDMWENIWNAHNPRERFWASRTKQLHSSHVSVGDRLWSIAPYMRPLVTILEDTLSWYGVDEHGGRVHDLLGTGCDPYINAVLTSGEASEKPKYYDFHCRSNLTRAVLPFGLAEYDVHDVINIFQVTGLDEKGRYFMNPCPARSGDYIEFLAEQDVLMALSTCPGGDLSLWGFGAASEKEMIKCCRPLKVEVFHLQDADLLQRGGWKPAEKSPYRGMHGMIVPEGEHQSSS</sequence>
<comment type="caution">
    <text evidence="3">The sequence shown here is derived from an EMBL/GenBank/DDBJ whole genome shotgun (WGS) entry which is preliminary data.</text>
</comment>
<keyword evidence="4" id="KW-1185">Reference proteome</keyword>
<dbReference type="EMBL" id="JAWHQM010000008">
    <property type="protein sequence ID" value="KAK5628292.1"/>
    <property type="molecule type" value="Genomic_DNA"/>
</dbReference>
<protein>
    <recommendedName>
        <fullName evidence="2">DUF1989 domain-containing protein</fullName>
    </recommendedName>
</protein>
<feature type="domain" description="DUF1989" evidence="2">
    <location>
        <begin position="55"/>
        <end position="253"/>
    </location>
</feature>
<dbReference type="Proteomes" id="UP001305414">
    <property type="component" value="Unassembled WGS sequence"/>
</dbReference>
<accession>A0AAN7Z3F4</accession>
<dbReference type="PANTHER" id="PTHR31527">
    <property type="entry name" value="RE64534P"/>
    <property type="match status" value="1"/>
</dbReference>
<gene>
    <name evidence="3" type="ORF">RRF57_004007</name>
</gene>
<evidence type="ECO:0000256" key="1">
    <source>
        <dbReference type="SAM" id="MobiDB-lite"/>
    </source>
</evidence>
<proteinExistence type="predicted"/>
<dbReference type="Pfam" id="PF09347">
    <property type="entry name" value="DUF1989"/>
    <property type="match status" value="1"/>
</dbReference>
<feature type="region of interest" description="Disordered" evidence="1">
    <location>
        <begin position="1"/>
        <end position="32"/>
    </location>
</feature>
<organism evidence="3 4">
    <name type="scientific">Xylaria bambusicola</name>
    <dbReference type="NCBI Taxonomy" id="326684"/>
    <lineage>
        <taxon>Eukaryota</taxon>
        <taxon>Fungi</taxon>
        <taxon>Dikarya</taxon>
        <taxon>Ascomycota</taxon>
        <taxon>Pezizomycotina</taxon>
        <taxon>Sordariomycetes</taxon>
        <taxon>Xylariomycetidae</taxon>
        <taxon>Xylariales</taxon>
        <taxon>Xylariaceae</taxon>
        <taxon>Xylaria</taxon>
    </lineage>
</organism>
<evidence type="ECO:0000313" key="3">
    <source>
        <dbReference type="EMBL" id="KAK5628292.1"/>
    </source>
</evidence>